<evidence type="ECO:0000256" key="5">
    <source>
        <dbReference type="ARBA" id="ARBA00023002"/>
    </source>
</evidence>
<dbReference type="PANTHER" id="PTHR43872:SF1">
    <property type="entry name" value="MONOOXYGENASE, PUTATIVE (AFU_ORTHOLOGUE AFUA_8G02570)-RELATED"/>
    <property type="match status" value="1"/>
</dbReference>
<evidence type="ECO:0000256" key="6">
    <source>
        <dbReference type="ARBA" id="ARBA00023033"/>
    </source>
</evidence>
<protein>
    <submittedName>
        <fullName evidence="7">NAD(P)/FAD-dependent oxidoreductase</fullName>
    </submittedName>
</protein>
<evidence type="ECO:0000256" key="2">
    <source>
        <dbReference type="ARBA" id="ARBA00010139"/>
    </source>
</evidence>
<keyword evidence="4" id="KW-0274">FAD</keyword>
<dbReference type="Pfam" id="PF13450">
    <property type="entry name" value="NAD_binding_8"/>
    <property type="match status" value="1"/>
</dbReference>
<comment type="similarity">
    <text evidence="2">Belongs to the FAD-binding monooxygenase family.</text>
</comment>
<keyword evidence="6" id="KW-0503">Monooxygenase</keyword>
<keyword evidence="3" id="KW-0285">Flavoprotein</keyword>
<dbReference type="RefSeq" id="WP_198574106.1">
    <property type="nucleotide sequence ID" value="NZ_JADWOX010000001.1"/>
</dbReference>
<dbReference type="InterPro" id="IPR051820">
    <property type="entry name" value="FAD-binding_MO"/>
</dbReference>
<dbReference type="Proteomes" id="UP000639859">
    <property type="component" value="Unassembled WGS sequence"/>
</dbReference>
<dbReference type="PANTHER" id="PTHR43872">
    <property type="entry name" value="MONOOXYGENASE, PUTATIVE (AFU_ORTHOLOGUE AFUA_8G02570)-RELATED"/>
    <property type="match status" value="1"/>
</dbReference>
<evidence type="ECO:0000313" key="8">
    <source>
        <dbReference type="Proteomes" id="UP000639859"/>
    </source>
</evidence>
<comment type="caution">
    <text evidence="7">The sequence shown here is derived from an EMBL/GenBank/DDBJ whole genome shotgun (WGS) entry which is preliminary data.</text>
</comment>
<dbReference type="SUPFAM" id="SSF51905">
    <property type="entry name" value="FAD/NAD(P)-binding domain"/>
    <property type="match status" value="1"/>
</dbReference>
<evidence type="ECO:0000313" key="7">
    <source>
        <dbReference type="EMBL" id="MBI1682132.1"/>
    </source>
</evidence>
<accession>A0ABS0SU07</accession>
<dbReference type="Pfam" id="PF00743">
    <property type="entry name" value="FMO-like"/>
    <property type="match status" value="1"/>
</dbReference>
<gene>
    <name evidence="7" type="ORF">I4Q42_00440</name>
</gene>
<sequence>MSTDHVDVLIVGAGLSGIGAAHHLTRRLPGKTYAILEAREAIGGTWDLFRYPGIRSDSDMYTLGYSFKPWREAKAIADGPSILRYVRETATEAGVNQHIRFRHKVRRAAWSSETATWTVEAERLETGEMVQITCGFLYMCAGYYAYDAGYTPDFAGTERFKGEIVHPQHWPEDLDYAGKRVVVIGSGATAVTIVPEMAKTAAHVTMLQRSPTYVVSRPAEDGLANWMRRRLPAMTAYGITRWKNVLITMLFFNLARKKPAKTKQQLIDLVREQLPKDYDVETHFTPRYNPWDQRLCLVPDADLFAAIGNGSAEVVTDHIDSFTEDGLLMKSGKTLPADIVVTATGLRMQLMSGLEVVVDGRAVDLAKGFSYKGMMFSDVPNLASAFGYTNASWTLKADLTSEYVCRLLAHMDRAGADWCVPHLNEPNMEAAPWLDFSSGYVQRAMDQFPKQGVKAPWKVHQNYALDLAALRLGRLEDGVMTFGRRKARAAA</sequence>
<name>A0ABS0SU07_9CAUL</name>
<dbReference type="EMBL" id="JADWOX010000001">
    <property type="protein sequence ID" value="MBI1682132.1"/>
    <property type="molecule type" value="Genomic_DNA"/>
</dbReference>
<keyword evidence="8" id="KW-1185">Reference proteome</keyword>
<dbReference type="InterPro" id="IPR036188">
    <property type="entry name" value="FAD/NAD-bd_sf"/>
</dbReference>
<dbReference type="InterPro" id="IPR020946">
    <property type="entry name" value="Flavin_mOase-like"/>
</dbReference>
<evidence type="ECO:0000256" key="1">
    <source>
        <dbReference type="ARBA" id="ARBA00001974"/>
    </source>
</evidence>
<reference evidence="7 8" key="1">
    <citation type="submission" date="2020-11" db="EMBL/GenBank/DDBJ databases">
        <title>genome sequence of strain KACC 18849.</title>
        <authorList>
            <person name="Gao J."/>
            <person name="Zhang X."/>
        </authorList>
    </citation>
    <scope>NUCLEOTIDE SEQUENCE [LARGE SCALE GENOMIC DNA]</scope>
    <source>
        <strain evidence="7 8">KACC 18849</strain>
    </source>
</reference>
<dbReference type="Gene3D" id="3.50.50.60">
    <property type="entry name" value="FAD/NAD(P)-binding domain"/>
    <property type="match status" value="1"/>
</dbReference>
<proteinExistence type="inferred from homology"/>
<evidence type="ECO:0000256" key="4">
    <source>
        <dbReference type="ARBA" id="ARBA00022827"/>
    </source>
</evidence>
<organism evidence="7 8">
    <name type="scientific">Caulobacter hibisci</name>
    <dbReference type="NCBI Taxonomy" id="2035993"/>
    <lineage>
        <taxon>Bacteria</taxon>
        <taxon>Pseudomonadati</taxon>
        <taxon>Pseudomonadota</taxon>
        <taxon>Alphaproteobacteria</taxon>
        <taxon>Caulobacterales</taxon>
        <taxon>Caulobacteraceae</taxon>
        <taxon>Caulobacter</taxon>
    </lineage>
</organism>
<evidence type="ECO:0000256" key="3">
    <source>
        <dbReference type="ARBA" id="ARBA00022630"/>
    </source>
</evidence>
<keyword evidence="5" id="KW-0560">Oxidoreductase</keyword>
<comment type="cofactor">
    <cofactor evidence="1">
        <name>FAD</name>
        <dbReference type="ChEBI" id="CHEBI:57692"/>
    </cofactor>
</comment>
<dbReference type="PRINTS" id="PR00469">
    <property type="entry name" value="PNDRDTASEII"/>
</dbReference>